<dbReference type="VEuPathDB" id="FungiDB:AMAG_19798"/>
<dbReference type="GO" id="GO:0032865">
    <property type="term" value="C:ERMES complex"/>
    <property type="evidence" value="ECO:0007669"/>
    <property type="project" value="InterPro"/>
</dbReference>
<keyword evidence="2" id="KW-0472">Membrane</keyword>
<feature type="compositionally biased region" description="Low complexity" evidence="4">
    <location>
        <begin position="150"/>
        <end position="173"/>
    </location>
</feature>
<dbReference type="STRING" id="578462.A0A0L0T0P5"/>
<dbReference type="AlphaFoldDB" id="A0A0L0T0P5"/>
<reference evidence="7" key="2">
    <citation type="submission" date="2009-11" db="EMBL/GenBank/DDBJ databases">
        <title>The Genome Sequence of Allomyces macrogynus strain ATCC 38327.</title>
        <authorList>
            <consortium name="The Broad Institute Genome Sequencing Platform"/>
            <person name="Russ C."/>
            <person name="Cuomo C."/>
            <person name="Shea T."/>
            <person name="Young S.K."/>
            <person name="Zeng Q."/>
            <person name="Koehrsen M."/>
            <person name="Haas B."/>
            <person name="Borodovsky M."/>
            <person name="Guigo R."/>
            <person name="Alvarado L."/>
            <person name="Berlin A."/>
            <person name="Borenstein D."/>
            <person name="Chen Z."/>
            <person name="Engels R."/>
            <person name="Freedman E."/>
            <person name="Gellesch M."/>
            <person name="Goldberg J."/>
            <person name="Griggs A."/>
            <person name="Gujja S."/>
            <person name="Heiman D."/>
            <person name="Hepburn T."/>
            <person name="Howarth C."/>
            <person name="Jen D."/>
            <person name="Larson L."/>
            <person name="Lewis B."/>
            <person name="Mehta T."/>
            <person name="Park D."/>
            <person name="Pearson M."/>
            <person name="Roberts A."/>
            <person name="Saif S."/>
            <person name="Shenoy N."/>
            <person name="Sisk P."/>
            <person name="Stolte C."/>
            <person name="Sykes S."/>
            <person name="Walk T."/>
            <person name="White J."/>
            <person name="Yandava C."/>
            <person name="Burger G."/>
            <person name="Gray M.W."/>
            <person name="Holland P.W.H."/>
            <person name="King N."/>
            <person name="Lang F.B.F."/>
            <person name="Roger A.J."/>
            <person name="Ruiz-Trillo I."/>
            <person name="Lander E."/>
            <person name="Nusbaum C."/>
        </authorList>
    </citation>
    <scope>NUCLEOTIDE SEQUENCE [LARGE SCALE GENOMIC DNA]</scope>
    <source>
        <strain evidence="7">ATCC 38327</strain>
    </source>
</reference>
<dbReference type="GO" id="GO:0007005">
    <property type="term" value="P:mitochondrion organization"/>
    <property type="evidence" value="ECO:0007669"/>
    <property type="project" value="InterPro"/>
</dbReference>
<sequence length="220" mass="23355">MRRRGVGMAPRGAPDGYCVPANPIVDGHTLSIGGPQLGGLLGTSAAMIAANAPLIVPLQLKISQLRLYGIASLVVDQAKGITLAFKNDPLENVNVSSTFDHMATIRRFLQSEIEKLLKKLFKEDLPALVHSSSRRYVEARRIAARAGPDPVVAASAPVSPSRPTAARTALPPAFHDRAKTEPVTSTTPTAGWVGNDGSAVIDETRRSRPRRLGSRGQSPA</sequence>
<dbReference type="GO" id="GO:1990456">
    <property type="term" value="P:mitochondrion-endoplasmic reticulum membrane tethering"/>
    <property type="evidence" value="ECO:0007669"/>
    <property type="project" value="TreeGrafter"/>
</dbReference>
<evidence type="ECO:0000256" key="3">
    <source>
        <dbReference type="ARBA" id="ARBA00023128"/>
    </source>
</evidence>
<keyword evidence="1" id="KW-0812">Transmembrane</keyword>
<dbReference type="EMBL" id="GG745356">
    <property type="protein sequence ID" value="KNE68358.1"/>
    <property type="molecule type" value="Genomic_DNA"/>
</dbReference>
<evidence type="ECO:0000259" key="5">
    <source>
        <dbReference type="Pfam" id="PF26545"/>
    </source>
</evidence>
<keyword evidence="2" id="KW-1000">Mitochondrion outer membrane</keyword>
<feature type="region of interest" description="Disordered" evidence="4">
    <location>
        <begin position="149"/>
        <end position="220"/>
    </location>
</feature>
<dbReference type="OrthoDB" id="17927at2759"/>
<name>A0A0L0T0P5_ALLM3</name>
<reference evidence="6 7" key="1">
    <citation type="submission" date="2009-11" db="EMBL/GenBank/DDBJ databases">
        <title>Annotation of Allomyces macrogynus ATCC 38327.</title>
        <authorList>
            <consortium name="The Broad Institute Genome Sequencing Platform"/>
            <person name="Russ C."/>
            <person name="Cuomo C."/>
            <person name="Burger G."/>
            <person name="Gray M.W."/>
            <person name="Holland P.W.H."/>
            <person name="King N."/>
            <person name="Lang F.B.F."/>
            <person name="Roger A.J."/>
            <person name="Ruiz-Trillo I."/>
            <person name="Young S.K."/>
            <person name="Zeng Q."/>
            <person name="Gargeya S."/>
            <person name="Fitzgerald M."/>
            <person name="Haas B."/>
            <person name="Abouelleil A."/>
            <person name="Alvarado L."/>
            <person name="Arachchi H.M."/>
            <person name="Berlin A."/>
            <person name="Chapman S.B."/>
            <person name="Gearin G."/>
            <person name="Goldberg J."/>
            <person name="Griggs A."/>
            <person name="Gujja S."/>
            <person name="Hansen M."/>
            <person name="Heiman D."/>
            <person name="Howarth C."/>
            <person name="Larimer J."/>
            <person name="Lui A."/>
            <person name="MacDonald P.J.P."/>
            <person name="McCowen C."/>
            <person name="Montmayeur A."/>
            <person name="Murphy C."/>
            <person name="Neiman D."/>
            <person name="Pearson M."/>
            <person name="Priest M."/>
            <person name="Roberts A."/>
            <person name="Saif S."/>
            <person name="Shea T."/>
            <person name="Sisk P."/>
            <person name="Stolte C."/>
            <person name="Sykes S."/>
            <person name="Wortman J."/>
            <person name="Nusbaum C."/>
            <person name="Birren B."/>
        </authorList>
    </citation>
    <scope>NUCLEOTIDE SEQUENCE [LARGE SCALE GENOMIC DNA]</scope>
    <source>
        <strain evidence="6 7">ATCC 38327</strain>
    </source>
</reference>
<protein>
    <recommendedName>
        <fullName evidence="5">DM34 domain-containing protein</fullName>
    </recommendedName>
</protein>
<dbReference type="PANTHER" id="PTHR28185">
    <property type="entry name" value="MITOCHONDRIAL DISTRIBUTION AND MORPHOLOGY PROTEIN 34"/>
    <property type="match status" value="1"/>
</dbReference>
<evidence type="ECO:0000256" key="1">
    <source>
        <dbReference type="ARBA" id="ARBA00022692"/>
    </source>
</evidence>
<dbReference type="GO" id="GO:0015914">
    <property type="term" value="P:phospholipid transport"/>
    <property type="evidence" value="ECO:0007669"/>
    <property type="project" value="TreeGrafter"/>
</dbReference>
<dbReference type="InterPro" id="IPR027536">
    <property type="entry name" value="MDM34"/>
</dbReference>
<accession>A0A0L0T0P5</accession>
<proteinExistence type="predicted"/>
<evidence type="ECO:0000256" key="4">
    <source>
        <dbReference type="SAM" id="MobiDB-lite"/>
    </source>
</evidence>
<evidence type="ECO:0000313" key="7">
    <source>
        <dbReference type="Proteomes" id="UP000054350"/>
    </source>
</evidence>
<dbReference type="InterPro" id="IPR058825">
    <property type="entry name" value="MDM34_N"/>
</dbReference>
<dbReference type="PANTHER" id="PTHR28185:SF1">
    <property type="entry name" value="MITOCHONDRIAL DISTRIBUTION AND MORPHOLOGY PROTEIN 34"/>
    <property type="match status" value="1"/>
</dbReference>
<gene>
    <name evidence="6" type="ORF">AMAG_19798</name>
</gene>
<evidence type="ECO:0000256" key="2">
    <source>
        <dbReference type="ARBA" id="ARBA00022787"/>
    </source>
</evidence>
<dbReference type="Pfam" id="PF26545">
    <property type="entry name" value="Mdm34_N"/>
    <property type="match status" value="1"/>
</dbReference>
<keyword evidence="7" id="KW-1185">Reference proteome</keyword>
<feature type="domain" description="DM34" evidence="5">
    <location>
        <begin position="43"/>
        <end position="135"/>
    </location>
</feature>
<organism evidence="6 7">
    <name type="scientific">Allomyces macrogynus (strain ATCC 38327)</name>
    <name type="common">Allomyces javanicus var. macrogynus</name>
    <dbReference type="NCBI Taxonomy" id="578462"/>
    <lineage>
        <taxon>Eukaryota</taxon>
        <taxon>Fungi</taxon>
        <taxon>Fungi incertae sedis</taxon>
        <taxon>Blastocladiomycota</taxon>
        <taxon>Blastocladiomycetes</taxon>
        <taxon>Blastocladiales</taxon>
        <taxon>Blastocladiaceae</taxon>
        <taxon>Allomyces</taxon>
    </lineage>
</organism>
<keyword evidence="3" id="KW-0496">Mitochondrion</keyword>
<evidence type="ECO:0000313" key="6">
    <source>
        <dbReference type="EMBL" id="KNE68358.1"/>
    </source>
</evidence>
<dbReference type="Proteomes" id="UP000054350">
    <property type="component" value="Unassembled WGS sequence"/>
</dbReference>